<dbReference type="eggNOG" id="KOG2975">
    <property type="taxonomic scope" value="Eukaryota"/>
</dbReference>
<sequence>MGSLLGIVHSSYIEITNCYSVPEKQQKEDQKQYLDTNYHNIMFNHNSSVYPQESLLGGFVTESERLESDLINLSNFYSQKEVGFVTQPGLVSPLILSIDPKLKNNNFNLKVLSYDKQLDLCQFCGILPFKNISVNVEFSEEKLNEENVQQLLKELDQNLIVIQKKVQDIVNRNAESDENLGKQIKRLLNFIPNLGQQEYQKSLEKTNQDVLLVQVLSNLAKTQTLITEKLNQVSINV</sequence>
<keyword evidence="1" id="KW-0175">Coiled coil</keyword>
<evidence type="ECO:0000259" key="3">
    <source>
        <dbReference type="Pfam" id="PF13012"/>
    </source>
</evidence>
<feature type="domain" description="EIF3F/CSN6-like C-terminal" evidence="3">
    <location>
        <begin position="146"/>
        <end position="231"/>
    </location>
</feature>
<dbReference type="Gene3D" id="3.40.140.10">
    <property type="entry name" value="Cytidine Deaminase, domain 2"/>
    <property type="match status" value="1"/>
</dbReference>
<dbReference type="GeneID" id="14907009"/>
<keyword evidence="5" id="KW-1185">Reference proteome</keyword>
<feature type="coiled-coil region" evidence="1">
    <location>
        <begin position="145"/>
        <end position="172"/>
    </location>
</feature>
<protein>
    <submittedName>
        <fullName evidence="4">Mov34 mpn pad-1 family protein, putative</fullName>
    </submittedName>
</protein>
<dbReference type="RefSeq" id="XP_004032464.1">
    <property type="nucleotide sequence ID" value="XM_004032416.1"/>
</dbReference>
<dbReference type="Proteomes" id="UP000008983">
    <property type="component" value="Unassembled WGS sequence"/>
</dbReference>
<dbReference type="PANTHER" id="PTHR10540">
    <property type="entry name" value="EUKARYOTIC TRANSLATION INITIATION FACTOR 3 SUBUNIT F-RELATED"/>
    <property type="match status" value="1"/>
</dbReference>
<dbReference type="AlphaFoldDB" id="G0QV76"/>
<dbReference type="GO" id="GO:0003743">
    <property type="term" value="F:translation initiation factor activity"/>
    <property type="evidence" value="ECO:0007669"/>
    <property type="project" value="TreeGrafter"/>
</dbReference>
<dbReference type="GO" id="GO:0031369">
    <property type="term" value="F:translation initiation factor binding"/>
    <property type="evidence" value="ECO:0007669"/>
    <property type="project" value="TreeGrafter"/>
</dbReference>
<proteinExistence type="predicted"/>
<dbReference type="Pfam" id="PF01398">
    <property type="entry name" value="JAB"/>
    <property type="match status" value="1"/>
</dbReference>
<feature type="domain" description="JAB1/MPN/MOV34 metalloenzyme" evidence="2">
    <location>
        <begin position="1"/>
        <end position="78"/>
    </location>
</feature>
<dbReference type="OMA" id="NLQQAWP"/>
<evidence type="ECO:0000259" key="2">
    <source>
        <dbReference type="Pfam" id="PF01398"/>
    </source>
</evidence>
<dbReference type="STRING" id="857967.G0QV76"/>
<evidence type="ECO:0000256" key="1">
    <source>
        <dbReference type="SAM" id="Coils"/>
    </source>
</evidence>
<dbReference type="GO" id="GO:0008237">
    <property type="term" value="F:metallopeptidase activity"/>
    <property type="evidence" value="ECO:0007669"/>
    <property type="project" value="InterPro"/>
</dbReference>
<dbReference type="EMBL" id="GL983934">
    <property type="protein sequence ID" value="EGR30877.1"/>
    <property type="molecule type" value="Genomic_DNA"/>
</dbReference>
<dbReference type="InterPro" id="IPR024969">
    <property type="entry name" value="EIF3F/CSN6-like_C"/>
</dbReference>
<dbReference type="OrthoDB" id="25498at2759"/>
<gene>
    <name evidence="4" type="ORF">IMG5_121750</name>
</gene>
<dbReference type="InParanoid" id="G0QV76"/>
<dbReference type="Pfam" id="PF13012">
    <property type="entry name" value="MitMem_reg"/>
    <property type="match status" value="1"/>
</dbReference>
<dbReference type="InterPro" id="IPR000555">
    <property type="entry name" value="JAMM/MPN+_dom"/>
</dbReference>
<evidence type="ECO:0000313" key="5">
    <source>
        <dbReference type="Proteomes" id="UP000008983"/>
    </source>
</evidence>
<reference evidence="4 5" key="1">
    <citation type="submission" date="2011-07" db="EMBL/GenBank/DDBJ databases">
        <authorList>
            <person name="Coyne R."/>
            <person name="Brami D."/>
            <person name="Johnson J."/>
            <person name="Hostetler J."/>
            <person name="Hannick L."/>
            <person name="Clark T."/>
            <person name="Cassidy-Hanley D."/>
            <person name="Inman J."/>
        </authorList>
    </citation>
    <scope>NUCLEOTIDE SEQUENCE [LARGE SCALE GENOMIC DNA]</scope>
    <source>
        <strain evidence="4 5">G5</strain>
    </source>
</reference>
<name>G0QV76_ICHMU</name>
<accession>G0QV76</accession>
<dbReference type="PANTHER" id="PTHR10540:SF6">
    <property type="entry name" value="EUKARYOTIC TRANSLATION INITIATION FACTOR 3 SUBUNIT F"/>
    <property type="match status" value="1"/>
</dbReference>
<dbReference type="GO" id="GO:0071541">
    <property type="term" value="C:eukaryotic translation initiation factor 3 complex, eIF3m"/>
    <property type="evidence" value="ECO:0007669"/>
    <property type="project" value="TreeGrafter"/>
</dbReference>
<dbReference type="FunCoup" id="G0QV76">
    <property type="interactions" value="615"/>
</dbReference>
<organism evidence="4 5">
    <name type="scientific">Ichthyophthirius multifiliis</name>
    <name type="common">White spot disease agent</name>
    <name type="synonym">Ich</name>
    <dbReference type="NCBI Taxonomy" id="5932"/>
    <lineage>
        <taxon>Eukaryota</taxon>
        <taxon>Sar</taxon>
        <taxon>Alveolata</taxon>
        <taxon>Ciliophora</taxon>
        <taxon>Intramacronucleata</taxon>
        <taxon>Oligohymenophorea</taxon>
        <taxon>Hymenostomatida</taxon>
        <taxon>Ophryoglenina</taxon>
        <taxon>Ichthyophthirius</taxon>
    </lineage>
</organism>
<evidence type="ECO:0000313" key="4">
    <source>
        <dbReference type="EMBL" id="EGR30877.1"/>
    </source>
</evidence>